<evidence type="ECO:0000256" key="1">
    <source>
        <dbReference type="ARBA" id="ARBA00023015"/>
    </source>
</evidence>
<name>A0A2T3HME0_9SPHI</name>
<dbReference type="PANTHER" id="PTHR47894:SF1">
    <property type="entry name" value="HTH-TYPE TRANSCRIPTIONAL REGULATOR VQSM"/>
    <property type="match status" value="1"/>
</dbReference>
<dbReference type="Gene3D" id="1.10.10.60">
    <property type="entry name" value="Homeodomain-like"/>
    <property type="match status" value="1"/>
</dbReference>
<proteinExistence type="predicted"/>
<dbReference type="GO" id="GO:0000976">
    <property type="term" value="F:transcription cis-regulatory region binding"/>
    <property type="evidence" value="ECO:0007669"/>
    <property type="project" value="TreeGrafter"/>
</dbReference>
<evidence type="ECO:0000313" key="5">
    <source>
        <dbReference type="EMBL" id="PST83622.1"/>
    </source>
</evidence>
<evidence type="ECO:0000259" key="4">
    <source>
        <dbReference type="PROSITE" id="PS01124"/>
    </source>
</evidence>
<dbReference type="EMBL" id="PYLS01000005">
    <property type="protein sequence ID" value="PST83622.1"/>
    <property type="molecule type" value="Genomic_DNA"/>
</dbReference>
<dbReference type="InterPro" id="IPR020449">
    <property type="entry name" value="Tscrpt_reg_AraC-type_HTH"/>
</dbReference>
<dbReference type="GO" id="GO:0005829">
    <property type="term" value="C:cytosol"/>
    <property type="evidence" value="ECO:0007669"/>
    <property type="project" value="TreeGrafter"/>
</dbReference>
<dbReference type="RefSeq" id="WP_107215883.1">
    <property type="nucleotide sequence ID" value="NZ_KZ686269.1"/>
</dbReference>
<dbReference type="Proteomes" id="UP000240912">
    <property type="component" value="Unassembled WGS sequence"/>
</dbReference>
<gene>
    <name evidence="5" type="ORF">C7T94_13870</name>
</gene>
<dbReference type="PANTHER" id="PTHR47894">
    <property type="entry name" value="HTH-TYPE TRANSCRIPTIONAL REGULATOR GADX"/>
    <property type="match status" value="1"/>
</dbReference>
<keyword evidence="3" id="KW-0804">Transcription</keyword>
<dbReference type="SUPFAM" id="SSF46689">
    <property type="entry name" value="Homeodomain-like"/>
    <property type="match status" value="1"/>
</dbReference>
<evidence type="ECO:0000313" key="6">
    <source>
        <dbReference type="Proteomes" id="UP000240912"/>
    </source>
</evidence>
<dbReference type="Pfam" id="PF12625">
    <property type="entry name" value="Arabinose_bd"/>
    <property type="match status" value="1"/>
</dbReference>
<keyword evidence="2" id="KW-0238">DNA-binding</keyword>
<feature type="domain" description="HTH araC/xylS-type" evidence="4">
    <location>
        <begin position="237"/>
        <end position="335"/>
    </location>
</feature>
<dbReference type="InterPro" id="IPR009057">
    <property type="entry name" value="Homeodomain-like_sf"/>
</dbReference>
<sequence length="341" mass="37965">MEDYQKKLVLALTAQGSRYGIDPARLLLGSGLDMRTLQQQQTLRLTAMQVEKAWQNAVTLTGDPLFGLHFGESMQLAALGVVGQLIQTSSTVLDALTNGAALVPLLSDLFTARLVSEGSLMQFELHTDETLASQYPHTCRQMGEYLMVFVLHELDGLLLARIEPAAVCFPYRVNGQAEYQRVFRGKILPKPGPFRIAFEKRLLEAPVLSANHEMQNYLLQQVSHLMLTGESKGVLQAKVYNYLLANSFLYALTLDAVAANFNMSVRTLQRKLREEGRTFAEIVEAVRKNLAMQYLQAAHHPVKDIASILGYNEPSAFLKAFKRWTGMTPAAYRKKGLATDG</sequence>
<dbReference type="PRINTS" id="PR00032">
    <property type="entry name" value="HTHARAC"/>
</dbReference>
<keyword evidence="6" id="KW-1185">Reference proteome</keyword>
<accession>A0A2T3HME0</accession>
<keyword evidence="1" id="KW-0805">Transcription regulation</keyword>
<dbReference type="SMART" id="SM00342">
    <property type="entry name" value="HTH_ARAC"/>
    <property type="match status" value="1"/>
</dbReference>
<organism evidence="5 6">
    <name type="scientific">Pedobacter yulinensis</name>
    <dbReference type="NCBI Taxonomy" id="2126353"/>
    <lineage>
        <taxon>Bacteria</taxon>
        <taxon>Pseudomonadati</taxon>
        <taxon>Bacteroidota</taxon>
        <taxon>Sphingobacteriia</taxon>
        <taxon>Sphingobacteriales</taxon>
        <taxon>Sphingobacteriaceae</taxon>
        <taxon>Pedobacter</taxon>
    </lineage>
</organism>
<dbReference type="InterPro" id="IPR018060">
    <property type="entry name" value="HTH_AraC"/>
</dbReference>
<dbReference type="PROSITE" id="PS01124">
    <property type="entry name" value="HTH_ARAC_FAMILY_2"/>
    <property type="match status" value="1"/>
</dbReference>
<dbReference type="InterPro" id="IPR032687">
    <property type="entry name" value="AraC-type_N"/>
</dbReference>
<protein>
    <submittedName>
        <fullName evidence="5">AraC family transcriptional regulator</fullName>
    </submittedName>
</protein>
<evidence type="ECO:0000256" key="2">
    <source>
        <dbReference type="ARBA" id="ARBA00023125"/>
    </source>
</evidence>
<comment type="caution">
    <text evidence="5">The sequence shown here is derived from an EMBL/GenBank/DDBJ whole genome shotgun (WGS) entry which is preliminary data.</text>
</comment>
<dbReference type="GO" id="GO:0003700">
    <property type="term" value="F:DNA-binding transcription factor activity"/>
    <property type="evidence" value="ECO:0007669"/>
    <property type="project" value="InterPro"/>
</dbReference>
<dbReference type="OrthoDB" id="5582699at2"/>
<dbReference type="Pfam" id="PF12833">
    <property type="entry name" value="HTH_18"/>
    <property type="match status" value="1"/>
</dbReference>
<dbReference type="AlphaFoldDB" id="A0A2T3HME0"/>
<reference evidence="5 6" key="1">
    <citation type="submission" date="2018-03" db="EMBL/GenBank/DDBJ databases">
        <authorList>
            <person name="Keele B.F."/>
        </authorList>
    </citation>
    <scope>NUCLEOTIDE SEQUENCE [LARGE SCALE GENOMIC DNA]</scope>
    <source>
        <strain evidence="5 6">YL28-9</strain>
    </source>
</reference>
<evidence type="ECO:0000256" key="3">
    <source>
        <dbReference type="ARBA" id="ARBA00023163"/>
    </source>
</evidence>